<evidence type="ECO:0000313" key="2">
    <source>
        <dbReference type="Proteomes" id="UP000179807"/>
    </source>
</evidence>
<dbReference type="Proteomes" id="UP000179807">
    <property type="component" value="Unassembled WGS sequence"/>
</dbReference>
<evidence type="ECO:0008006" key="3">
    <source>
        <dbReference type="Google" id="ProtNLM"/>
    </source>
</evidence>
<name>A0A1J4KCJ4_9EUKA</name>
<gene>
    <name evidence="1" type="ORF">TRFO_24362</name>
</gene>
<dbReference type="InterPro" id="IPR024224">
    <property type="entry name" value="DENND6"/>
</dbReference>
<dbReference type="VEuPathDB" id="TrichDB:TRFO_24362"/>
<protein>
    <recommendedName>
        <fullName evidence="3">UDENN domain-containing protein</fullName>
    </recommendedName>
</protein>
<dbReference type="GeneID" id="94838412"/>
<dbReference type="AlphaFoldDB" id="A0A1J4KCJ4"/>
<dbReference type="OrthoDB" id="10622155at2759"/>
<sequence>MKKMISDRNFAKTFFSNQSNSNFTKMVPLCSALMLVRKPIDDMPTIMETWPTDFNLEQEEAEFKASLKVHITTSSTFIFLFNTTTYSCISLHFEYDKEFFSLVILTRYPFYHFYKYMLRVASQAFLNDSEPTSPMNRYYYILTALSALPETPPSHLTITFPTTEFDYSITVGSYTYKDFDPTKYFSMNDIWVLWRALFMHKPILILTKDPFAGSAAVLSCASLVAPMQFTDNICLWLTETDPRFIDIINGESDLMIAASNSRALATATNHFYFVLNLSQKRYTANKAITTQLFTKMKRTLLFTNYEIDSIITDRDPYSDIVNGEIISDRFERSLKLHEQFNLPTVEEFEGWEKSKSFKDWRSARNVSSRFRDGILNVDPKVVFKGKSYEDVEKIYNKIDELIKIYSNDMHAFAVLKKHKKIAKKILDNEK</sequence>
<dbReference type="RefSeq" id="XP_068360548.1">
    <property type="nucleotide sequence ID" value="XM_068503708.1"/>
</dbReference>
<comment type="caution">
    <text evidence="1">The sequence shown here is derived from an EMBL/GenBank/DDBJ whole genome shotgun (WGS) entry which is preliminary data.</text>
</comment>
<evidence type="ECO:0000313" key="1">
    <source>
        <dbReference type="EMBL" id="OHT07412.1"/>
    </source>
</evidence>
<dbReference type="GO" id="GO:0055037">
    <property type="term" value="C:recycling endosome"/>
    <property type="evidence" value="ECO:0007669"/>
    <property type="project" value="TreeGrafter"/>
</dbReference>
<dbReference type="PANTHER" id="PTHR13677:SF0">
    <property type="entry name" value="LD41638P"/>
    <property type="match status" value="1"/>
</dbReference>
<accession>A0A1J4KCJ4</accession>
<reference evidence="1" key="1">
    <citation type="submission" date="2016-10" db="EMBL/GenBank/DDBJ databases">
        <authorList>
            <person name="Benchimol M."/>
            <person name="Almeida L.G."/>
            <person name="Vasconcelos A.T."/>
            <person name="Perreira-Neves A."/>
            <person name="Rosa I.A."/>
            <person name="Tasca T."/>
            <person name="Bogo M.R."/>
            <person name="de Souza W."/>
        </authorList>
    </citation>
    <scope>NUCLEOTIDE SEQUENCE [LARGE SCALE GENOMIC DNA]</scope>
    <source>
        <strain evidence="1">K</strain>
    </source>
</reference>
<dbReference type="PANTHER" id="PTHR13677">
    <property type="entry name" value="LD41638P"/>
    <property type="match status" value="1"/>
</dbReference>
<dbReference type="GO" id="GO:0005085">
    <property type="term" value="F:guanyl-nucleotide exchange factor activity"/>
    <property type="evidence" value="ECO:0007669"/>
    <property type="project" value="InterPro"/>
</dbReference>
<proteinExistence type="predicted"/>
<keyword evidence="2" id="KW-1185">Reference proteome</keyword>
<dbReference type="EMBL" id="MLAK01000697">
    <property type="protein sequence ID" value="OHT07412.1"/>
    <property type="molecule type" value="Genomic_DNA"/>
</dbReference>
<organism evidence="1 2">
    <name type="scientific">Tritrichomonas foetus</name>
    <dbReference type="NCBI Taxonomy" id="1144522"/>
    <lineage>
        <taxon>Eukaryota</taxon>
        <taxon>Metamonada</taxon>
        <taxon>Parabasalia</taxon>
        <taxon>Tritrichomonadida</taxon>
        <taxon>Tritrichomonadidae</taxon>
        <taxon>Tritrichomonas</taxon>
    </lineage>
</organism>